<accession>A0ACB7XVG9</accession>
<gene>
    <name evidence="1" type="ORF">Vadar_034682</name>
</gene>
<name>A0ACB7XVG9_9ERIC</name>
<proteinExistence type="predicted"/>
<evidence type="ECO:0000313" key="2">
    <source>
        <dbReference type="Proteomes" id="UP000828048"/>
    </source>
</evidence>
<comment type="caution">
    <text evidence="1">The sequence shown here is derived from an EMBL/GenBank/DDBJ whole genome shotgun (WGS) entry which is preliminary data.</text>
</comment>
<protein>
    <submittedName>
        <fullName evidence="1">Uncharacterized protein</fullName>
    </submittedName>
</protein>
<reference evidence="1 2" key="1">
    <citation type="journal article" date="2021" name="Hortic Res">
        <title>High-quality reference genome and annotation aids understanding of berry development for evergreen blueberry (Vaccinium darrowii).</title>
        <authorList>
            <person name="Yu J."/>
            <person name="Hulse-Kemp A.M."/>
            <person name="Babiker E."/>
            <person name="Staton M."/>
        </authorList>
    </citation>
    <scope>NUCLEOTIDE SEQUENCE [LARGE SCALE GENOMIC DNA]</scope>
    <source>
        <strain evidence="2">cv. NJ 8807/NJ 8810</strain>
        <tissue evidence="1">Young leaf</tissue>
    </source>
</reference>
<evidence type="ECO:0000313" key="1">
    <source>
        <dbReference type="EMBL" id="KAH7845053.1"/>
    </source>
</evidence>
<sequence length="300" mass="34609">MLIRCRFLLLAVSLPLLALVSVALHPSKYKKGKQKEDGLNSSCNACSAFSCTKPRDRRILEWLLLEFADYHGVSDSYRKLRYLSYVMKVATPTEGLLEADEFVSNNTEGFLMDSITIMTGYLKMKNLCTNLCNGIQAHIKIHNQHILPRKTMIATKIFQSLINEGNMRSKFILGELYTGGLEVFLLHGLRLAPFDRDAEFQSSLQSWSVSPMHGGVEMRNLYHSYWFGYRIRNSAYLIFARQTRCHGLAYLLIHSTSPFVEEMYEQIKEMLIEYEVVMNRWPQYSLILENVSSHVISFHL</sequence>
<keyword evidence="2" id="KW-1185">Reference proteome</keyword>
<dbReference type="EMBL" id="CM037151">
    <property type="protein sequence ID" value="KAH7845053.1"/>
    <property type="molecule type" value="Genomic_DNA"/>
</dbReference>
<organism evidence="1 2">
    <name type="scientific">Vaccinium darrowii</name>
    <dbReference type="NCBI Taxonomy" id="229202"/>
    <lineage>
        <taxon>Eukaryota</taxon>
        <taxon>Viridiplantae</taxon>
        <taxon>Streptophyta</taxon>
        <taxon>Embryophyta</taxon>
        <taxon>Tracheophyta</taxon>
        <taxon>Spermatophyta</taxon>
        <taxon>Magnoliopsida</taxon>
        <taxon>eudicotyledons</taxon>
        <taxon>Gunneridae</taxon>
        <taxon>Pentapetalae</taxon>
        <taxon>asterids</taxon>
        <taxon>Ericales</taxon>
        <taxon>Ericaceae</taxon>
        <taxon>Vaccinioideae</taxon>
        <taxon>Vaccinieae</taxon>
        <taxon>Vaccinium</taxon>
    </lineage>
</organism>
<dbReference type="Proteomes" id="UP000828048">
    <property type="component" value="Chromosome 1"/>
</dbReference>